<dbReference type="Proteomes" id="UP000317940">
    <property type="component" value="Unassembled WGS sequence"/>
</dbReference>
<evidence type="ECO:0000256" key="1">
    <source>
        <dbReference type="ARBA" id="ARBA00001946"/>
    </source>
</evidence>
<keyword evidence="5" id="KW-1185">Reference proteome</keyword>
<dbReference type="AlphaFoldDB" id="A0A561UQD9"/>
<dbReference type="InterPro" id="IPR000086">
    <property type="entry name" value="NUDIX_hydrolase_dom"/>
</dbReference>
<evidence type="ECO:0000259" key="3">
    <source>
        <dbReference type="PROSITE" id="PS51462"/>
    </source>
</evidence>
<keyword evidence="2" id="KW-0378">Hydrolase</keyword>
<evidence type="ECO:0000313" key="4">
    <source>
        <dbReference type="EMBL" id="TWG01575.1"/>
    </source>
</evidence>
<dbReference type="PANTHER" id="PTHR43046">
    <property type="entry name" value="GDP-MANNOSE MANNOSYL HYDROLASE"/>
    <property type="match status" value="1"/>
</dbReference>
<accession>A0A561UQD9</accession>
<dbReference type="RefSeq" id="WP_145907920.1">
    <property type="nucleotide sequence ID" value="NZ_BAAAMZ010000007.1"/>
</dbReference>
<dbReference type="GO" id="GO:0016787">
    <property type="term" value="F:hydrolase activity"/>
    <property type="evidence" value="ECO:0007669"/>
    <property type="project" value="UniProtKB-KW"/>
</dbReference>
<organism evidence="4 5">
    <name type="scientific">Kitasatospora viridis</name>
    <dbReference type="NCBI Taxonomy" id="281105"/>
    <lineage>
        <taxon>Bacteria</taxon>
        <taxon>Bacillati</taxon>
        <taxon>Actinomycetota</taxon>
        <taxon>Actinomycetes</taxon>
        <taxon>Kitasatosporales</taxon>
        <taxon>Streptomycetaceae</taxon>
        <taxon>Kitasatospora</taxon>
    </lineage>
</organism>
<dbReference type="Pfam" id="PF00293">
    <property type="entry name" value="NUDIX"/>
    <property type="match status" value="1"/>
</dbReference>
<evidence type="ECO:0000313" key="5">
    <source>
        <dbReference type="Proteomes" id="UP000317940"/>
    </source>
</evidence>
<reference evidence="4 5" key="1">
    <citation type="submission" date="2019-06" db="EMBL/GenBank/DDBJ databases">
        <title>Sequencing the genomes of 1000 actinobacteria strains.</title>
        <authorList>
            <person name="Klenk H.-P."/>
        </authorList>
    </citation>
    <scope>NUCLEOTIDE SEQUENCE [LARGE SCALE GENOMIC DNA]</scope>
    <source>
        <strain evidence="4 5">DSM 44826</strain>
    </source>
</reference>
<dbReference type="InterPro" id="IPR015797">
    <property type="entry name" value="NUDIX_hydrolase-like_dom_sf"/>
</dbReference>
<proteinExistence type="predicted"/>
<dbReference type="Gene3D" id="3.90.79.10">
    <property type="entry name" value="Nucleoside Triphosphate Pyrophosphohydrolase"/>
    <property type="match status" value="1"/>
</dbReference>
<dbReference type="PROSITE" id="PS00893">
    <property type="entry name" value="NUDIX_BOX"/>
    <property type="match status" value="1"/>
</dbReference>
<protein>
    <submittedName>
        <fullName evidence="4">NUDIX domain-containing protein</fullName>
    </submittedName>
</protein>
<dbReference type="EMBL" id="VIWT01000001">
    <property type="protein sequence ID" value="TWG01575.1"/>
    <property type="molecule type" value="Genomic_DNA"/>
</dbReference>
<dbReference type="OrthoDB" id="3478423at2"/>
<gene>
    <name evidence="4" type="ORF">FHX73_115476</name>
</gene>
<sequence>MSTTEATTEKPFSRIKVRVTGLVFCGDDVALLRRDRAGSTHYTTIGGNVGAGEDFRDAAVRELHEELGLDPERAGDLELVAMADARVTRPGPTAPPRKIHLIYRTHVTPEVRATLATQEFDELPDGSHEVGNIEWLDYRKVADLPLFPPIGKVLAQLPSPHAPLPAFELEPVTDQNYTWI</sequence>
<comment type="caution">
    <text evidence="4">The sequence shown here is derived from an EMBL/GenBank/DDBJ whole genome shotgun (WGS) entry which is preliminary data.</text>
</comment>
<name>A0A561UQD9_9ACTN</name>
<dbReference type="PANTHER" id="PTHR43046:SF14">
    <property type="entry name" value="MUTT_NUDIX FAMILY PROTEIN"/>
    <property type="match status" value="1"/>
</dbReference>
<comment type="cofactor">
    <cofactor evidence="1">
        <name>Mg(2+)</name>
        <dbReference type="ChEBI" id="CHEBI:18420"/>
    </cofactor>
</comment>
<dbReference type="SUPFAM" id="SSF55811">
    <property type="entry name" value="Nudix"/>
    <property type="match status" value="1"/>
</dbReference>
<evidence type="ECO:0000256" key="2">
    <source>
        <dbReference type="ARBA" id="ARBA00022801"/>
    </source>
</evidence>
<feature type="domain" description="Nudix hydrolase" evidence="3">
    <location>
        <begin position="14"/>
        <end position="158"/>
    </location>
</feature>
<dbReference type="InterPro" id="IPR020084">
    <property type="entry name" value="NUDIX_hydrolase_CS"/>
</dbReference>
<dbReference type="PROSITE" id="PS51462">
    <property type="entry name" value="NUDIX"/>
    <property type="match status" value="1"/>
</dbReference>